<organism evidence="4 5">
    <name type="scientific">Nannocystis punicea</name>
    <dbReference type="NCBI Taxonomy" id="2995304"/>
    <lineage>
        <taxon>Bacteria</taxon>
        <taxon>Pseudomonadati</taxon>
        <taxon>Myxococcota</taxon>
        <taxon>Polyangia</taxon>
        <taxon>Nannocystales</taxon>
        <taxon>Nannocystaceae</taxon>
        <taxon>Nannocystis</taxon>
    </lineage>
</organism>
<evidence type="ECO:0000256" key="2">
    <source>
        <dbReference type="ARBA" id="ARBA00022723"/>
    </source>
</evidence>
<name>A0ABY7GY82_9BACT</name>
<dbReference type="Pfam" id="PF00067">
    <property type="entry name" value="p450"/>
    <property type="match status" value="1"/>
</dbReference>
<keyword evidence="2" id="KW-0479">Metal-binding</keyword>
<comment type="similarity">
    <text evidence="1">Belongs to the cytochrome P450 family.</text>
</comment>
<dbReference type="InterPro" id="IPR050121">
    <property type="entry name" value="Cytochrome_P450_monoxygenase"/>
</dbReference>
<dbReference type="Gene3D" id="1.10.630.10">
    <property type="entry name" value="Cytochrome P450"/>
    <property type="match status" value="1"/>
</dbReference>
<dbReference type="RefSeq" id="WP_269034252.1">
    <property type="nucleotide sequence ID" value="NZ_CP114040.1"/>
</dbReference>
<evidence type="ECO:0000256" key="1">
    <source>
        <dbReference type="ARBA" id="ARBA00010617"/>
    </source>
</evidence>
<dbReference type="EMBL" id="CP114040">
    <property type="protein sequence ID" value="WAS91893.1"/>
    <property type="molecule type" value="Genomic_DNA"/>
</dbReference>
<dbReference type="PANTHER" id="PTHR24305:SF166">
    <property type="entry name" value="CYTOCHROME P450 12A4, MITOCHONDRIAL-RELATED"/>
    <property type="match status" value="1"/>
</dbReference>
<keyword evidence="3" id="KW-0408">Iron</keyword>
<evidence type="ECO:0000313" key="5">
    <source>
        <dbReference type="Proteomes" id="UP001164459"/>
    </source>
</evidence>
<protein>
    <submittedName>
        <fullName evidence="4">Cytochrome P450</fullName>
    </submittedName>
</protein>
<accession>A0ABY7GY82</accession>
<evidence type="ECO:0000313" key="4">
    <source>
        <dbReference type="EMBL" id="WAS91893.1"/>
    </source>
</evidence>
<sequence>MSSLRTLPGPGGVPLLGRHINMLRMFRDPLAAMRRMYATYGELVALRRGDPTYVFAFGPEHNRSILSNPELFKNGAGPFFRFAKGTPMERLLLNNLAVMNGPHHRQQRRLMQPAFHKQRIQGYRDAMVALTTQTLERWQPGEQVDVLPEFKRLTRHIAVKTLFGLDQSDELEQAGELLQATVRATSSPLLFILPFDLPGLPYHRMSRAVGQLDAYVRRLVAVRRSQPEGNDLLATLTHVRDEDGTSLSDDELVGHTFTLFVAGHETTTNALAWATFLLAQHPRVNADLVDELDRALHGEPPSPEQLSSLPLLDGVVKETLRLMPPAAVGLRETTASCELGGYALPEKATVFYSEFVTHRMPQLYSEPDRFKPERWAALSPSTYEYLPFAAGSHRCIGAEFAVQEMKVVLAMLVQRYRLSIVEDAVIEADFGMRPARGIPVRVHSQDRRFARSRIRGRIGELVEFSG</sequence>
<reference evidence="4" key="1">
    <citation type="submission" date="2022-11" db="EMBL/GenBank/DDBJ databases">
        <title>Minimal conservation of predation-associated metabolite biosynthetic gene clusters underscores biosynthetic potential of Myxococcota including descriptions for ten novel species: Archangium lansinium sp. nov., Myxococcus landrumus sp. nov., Nannocystis bai.</title>
        <authorList>
            <person name="Ahearne A."/>
            <person name="Stevens C."/>
            <person name="Dowd S."/>
        </authorList>
    </citation>
    <scope>NUCLEOTIDE SEQUENCE</scope>
    <source>
        <strain evidence="4">Fl3</strain>
    </source>
</reference>
<keyword evidence="5" id="KW-1185">Reference proteome</keyword>
<dbReference type="SUPFAM" id="SSF48264">
    <property type="entry name" value="Cytochrome P450"/>
    <property type="match status" value="1"/>
</dbReference>
<dbReference type="InterPro" id="IPR001128">
    <property type="entry name" value="Cyt_P450"/>
</dbReference>
<gene>
    <name evidence="4" type="ORF">O0S08_37400</name>
</gene>
<dbReference type="PRINTS" id="PR00385">
    <property type="entry name" value="P450"/>
</dbReference>
<dbReference type="CDD" id="cd11053">
    <property type="entry name" value="CYP110-like"/>
    <property type="match status" value="1"/>
</dbReference>
<dbReference type="InterPro" id="IPR002403">
    <property type="entry name" value="Cyt_P450_E_grp-IV"/>
</dbReference>
<dbReference type="PRINTS" id="PR00465">
    <property type="entry name" value="EP450IV"/>
</dbReference>
<proteinExistence type="inferred from homology"/>
<dbReference type="PANTHER" id="PTHR24305">
    <property type="entry name" value="CYTOCHROME P450"/>
    <property type="match status" value="1"/>
</dbReference>
<dbReference type="Proteomes" id="UP001164459">
    <property type="component" value="Chromosome"/>
</dbReference>
<evidence type="ECO:0000256" key="3">
    <source>
        <dbReference type="ARBA" id="ARBA00023004"/>
    </source>
</evidence>
<dbReference type="InterPro" id="IPR036396">
    <property type="entry name" value="Cyt_P450_sf"/>
</dbReference>